<dbReference type="EC" id="3.2.2.9" evidence="3"/>
<dbReference type="InterPro" id="IPR036412">
    <property type="entry name" value="HAD-like_sf"/>
</dbReference>
<dbReference type="Gene3D" id="1.10.150.240">
    <property type="entry name" value="Putative phosphatase, domain 2"/>
    <property type="match status" value="1"/>
</dbReference>
<evidence type="ECO:0000313" key="4">
    <source>
        <dbReference type="Proteomes" id="UP001179280"/>
    </source>
</evidence>
<keyword evidence="1 3" id="KW-0378">Hydrolase</keyword>
<sequence length="226" mass="25451">MKPALIFDMDGTLFKTEKVLTLALVDTFNQLNEQQLWHGEAPVQSYLTMLGAPMKDVWQTLLPGAEPALRKQADHLFLVKIIEQIKADEGELYPDVPLTLQRLKEAGFSLYIASNGMMSYLKTILNHYQLNQWFTDYYGADRLPVSSKTELVHQLKQDHQLNEAYMIGDRKSDISAGAANRLHTVACTYGYGSMEELAQATMNISSFRDVIDIVAMPIESDDASTQ</sequence>
<gene>
    <name evidence="3" type="ORF">JOC54_000547</name>
</gene>
<dbReference type="GO" id="GO:0008782">
    <property type="term" value="F:adenosylhomocysteine nucleosidase activity"/>
    <property type="evidence" value="ECO:0007669"/>
    <property type="project" value="UniProtKB-EC"/>
</dbReference>
<organism evidence="3 4">
    <name type="scientific">Shouchella xiaoxiensis</name>
    <dbReference type="NCBI Taxonomy" id="766895"/>
    <lineage>
        <taxon>Bacteria</taxon>
        <taxon>Bacillati</taxon>
        <taxon>Bacillota</taxon>
        <taxon>Bacilli</taxon>
        <taxon>Bacillales</taxon>
        <taxon>Bacillaceae</taxon>
        <taxon>Shouchella</taxon>
    </lineage>
</organism>
<evidence type="ECO:0000313" key="3">
    <source>
        <dbReference type="EMBL" id="MBM7837316.1"/>
    </source>
</evidence>
<keyword evidence="4" id="KW-1185">Reference proteome</keyword>
<dbReference type="PANTHER" id="PTHR43434">
    <property type="entry name" value="PHOSPHOGLYCOLATE PHOSPHATASE"/>
    <property type="match status" value="1"/>
</dbReference>
<dbReference type="InterPro" id="IPR023214">
    <property type="entry name" value="HAD_sf"/>
</dbReference>
<dbReference type="Gene3D" id="3.40.50.1000">
    <property type="entry name" value="HAD superfamily/HAD-like"/>
    <property type="match status" value="1"/>
</dbReference>
<dbReference type="Proteomes" id="UP001179280">
    <property type="component" value="Unassembled WGS sequence"/>
</dbReference>
<accession>A0ABS2SQ72</accession>
<evidence type="ECO:0000256" key="1">
    <source>
        <dbReference type="ARBA" id="ARBA00022801"/>
    </source>
</evidence>
<dbReference type="PANTHER" id="PTHR43434:SF1">
    <property type="entry name" value="PHOSPHOGLYCOLATE PHOSPHATASE"/>
    <property type="match status" value="1"/>
</dbReference>
<dbReference type="InterPro" id="IPR023198">
    <property type="entry name" value="PGP-like_dom2"/>
</dbReference>
<dbReference type="InterPro" id="IPR041492">
    <property type="entry name" value="HAD_2"/>
</dbReference>
<keyword evidence="2" id="KW-0460">Magnesium</keyword>
<dbReference type="SFLD" id="SFLDS00003">
    <property type="entry name" value="Haloacid_Dehalogenase"/>
    <property type="match status" value="1"/>
</dbReference>
<protein>
    <submittedName>
        <fullName evidence="3">Adenosylhomocysteine nucleosidase</fullName>
        <ecNumber evidence="3">3.2.2.9</ecNumber>
    </submittedName>
</protein>
<reference evidence="3" key="1">
    <citation type="submission" date="2021-01" db="EMBL/GenBank/DDBJ databases">
        <title>Genomic Encyclopedia of Type Strains, Phase IV (KMG-IV): sequencing the most valuable type-strain genomes for metagenomic binning, comparative biology and taxonomic classification.</title>
        <authorList>
            <person name="Goeker M."/>
        </authorList>
    </citation>
    <scope>NUCLEOTIDE SEQUENCE</scope>
    <source>
        <strain evidence="3">DSM 21943</strain>
    </source>
</reference>
<dbReference type="RefSeq" id="WP_204464227.1">
    <property type="nucleotide sequence ID" value="NZ_JAFBCV010000001.1"/>
</dbReference>
<dbReference type="Pfam" id="PF13419">
    <property type="entry name" value="HAD_2"/>
    <property type="match status" value="1"/>
</dbReference>
<comment type="caution">
    <text evidence="3">The sequence shown here is derived from an EMBL/GenBank/DDBJ whole genome shotgun (WGS) entry which is preliminary data.</text>
</comment>
<keyword evidence="3" id="KW-0326">Glycosidase</keyword>
<dbReference type="SUPFAM" id="SSF56784">
    <property type="entry name" value="HAD-like"/>
    <property type="match status" value="1"/>
</dbReference>
<dbReference type="SFLD" id="SFLDG01129">
    <property type="entry name" value="C1.5:_HAD__Beta-PGM__Phosphata"/>
    <property type="match status" value="1"/>
</dbReference>
<name>A0ABS2SQ72_9BACI</name>
<proteinExistence type="predicted"/>
<dbReference type="EMBL" id="JAFBCV010000001">
    <property type="protein sequence ID" value="MBM7837316.1"/>
    <property type="molecule type" value="Genomic_DNA"/>
</dbReference>
<evidence type="ECO:0000256" key="2">
    <source>
        <dbReference type="ARBA" id="ARBA00022842"/>
    </source>
</evidence>
<dbReference type="InterPro" id="IPR050155">
    <property type="entry name" value="HAD-like_hydrolase_sf"/>
</dbReference>